<proteinExistence type="predicted"/>
<name>A0AAQ4E9J9_AMBAM</name>
<comment type="caution">
    <text evidence="1">The sequence shown here is derived from an EMBL/GenBank/DDBJ whole genome shotgun (WGS) entry which is preliminary data.</text>
</comment>
<keyword evidence="2" id="KW-1185">Reference proteome</keyword>
<sequence>MTVVPCGGYPMRDNEKVQNTRSGAHNSTCCFTEASLKASHRGACAQSHVTVAATWCYNYDLKESNHPPREEPALVMNGETSVKSGACSGLSLASMALCTKSGHQNDKGVNSICYCTILQHLETSP</sequence>
<dbReference type="AlphaFoldDB" id="A0AAQ4E9J9"/>
<dbReference type="EMBL" id="JARKHS020019743">
    <property type="protein sequence ID" value="KAK8771437.1"/>
    <property type="molecule type" value="Genomic_DNA"/>
</dbReference>
<evidence type="ECO:0000313" key="2">
    <source>
        <dbReference type="Proteomes" id="UP001321473"/>
    </source>
</evidence>
<organism evidence="1 2">
    <name type="scientific">Amblyomma americanum</name>
    <name type="common">Lone star tick</name>
    <dbReference type="NCBI Taxonomy" id="6943"/>
    <lineage>
        <taxon>Eukaryota</taxon>
        <taxon>Metazoa</taxon>
        <taxon>Ecdysozoa</taxon>
        <taxon>Arthropoda</taxon>
        <taxon>Chelicerata</taxon>
        <taxon>Arachnida</taxon>
        <taxon>Acari</taxon>
        <taxon>Parasitiformes</taxon>
        <taxon>Ixodida</taxon>
        <taxon>Ixodoidea</taxon>
        <taxon>Ixodidae</taxon>
        <taxon>Amblyomminae</taxon>
        <taxon>Amblyomma</taxon>
    </lineage>
</organism>
<dbReference type="Proteomes" id="UP001321473">
    <property type="component" value="Unassembled WGS sequence"/>
</dbReference>
<reference evidence="1 2" key="1">
    <citation type="journal article" date="2023" name="Arcadia Sci">
        <title>De novo assembly of a long-read Amblyomma americanum tick genome.</title>
        <authorList>
            <person name="Chou S."/>
            <person name="Poskanzer K.E."/>
            <person name="Rollins M."/>
            <person name="Thuy-Boun P.S."/>
        </authorList>
    </citation>
    <scope>NUCLEOTIDE SEQUENCE [LARGE SCALE GENOMIC DNA]</scope>
    <source>
        <strain evidence="1">F_SG_1</strain>
        <tissue evidence="1">Salivary glands</tissue>
    </source>
</reference>
<protein>
    <submittedName>
        <fullName evidence="1">Uncharacterized protein</fullName>
    </submittedName>
</protein>
<evidence type="ECO:0000313" key="1">
    <source>
        <dbReference type="EMBL" id="KAK8771437.1"/>
    </source>
</evidence>
<gene>
    <name evidence="1" type="ORF">V5799_025319</name>
</gene>
<accession>A0AAQ4E9J9</accession>